<keyword evidence="2" id="KW-1185">Reference proteome</keyword>
<dbReference type="AlphaFoldDB" id="A0A6S7BNE4"/>
<evidence type="ECO:0000313" key="2">
    <source>
        <dbReference type="Proteomes" id="UP000494365"/>
    </source>
</evidence>
<reference evidence="1 2" key="1">
    <citation type="submission" date="2020-04" db="EMBL/GenBank/DDBJ databases">
        <authorList>
            <person name="De Canck E."/>
        </authorList>
    </citation>
    <scope>NUCLEOTIDE SEQUENCE [LARGE SCALE GENOMIC DNA]</scope>
    <source>
        <strain evidence="1 2">LMG 28614</strain>
    </source>
</reference>
<accession>A0A6S7BNE4</accession>
<proteinExistence type="predicted"/>
<dbReference type="EMBL" id="CADIKK010000013">
    <property type="protein sequence ID" value="CAB3790927.1"/>
    <property type="molecule type" value="Genomic_DNA"/>
</dbReference>
<name>A0A6S7BNE4_9BURK</name>
<sequence length="93" mass="10600">MVTVTYWKGRDIAVLVKWSVNSQASDYVGDYYKVFIYRLAGRGGQQMFVRDEAAMEKFPAGWDGYTQSGSPVHYPFKNAGAIKKRLLAIHFDE</sequence>
<evidence type="ECO:0000313" key="1">
    <source>
        <dbReference type="EMBL" id="CAB3790927.1"/>
    </source>
</evidence>
<dbReference type="Proteomes" id="UP000494365">
    <property type="component" value="Unassembled WGS sequence"/>
</dbReference>
<protein>
    <submittedName>
        <fullName evidence="1">Uncharacterized protein</fullName>
    </submittedName>
</protein>
<gene>
    <name evidence="1" type="ORF">LMG28614_03197</name>
</gene>
<organism evidence="1 2">
    <name type="scientific">Paraburkholderia ultramafica</name>
    <dbReference type="NCBI Taxonomy" id="1544867"/>
    <lineage>
        <taxon>Bacteria</taxon>
        <taxon>Pseudomonadati</taxon>
        <taxon>Pseudomonadota</taxon>
        <taxon>Betaproteobacteria</taxon>
        <taxon>Burkholderiales</taxon>
        <taxon>Burkholderiaceae</taxon>
        <taxon>Paraburkholderia</taxon>
    </lineage>
</organism>